<feature type="compositionally biased region" description="Basic and acidic residues" evidence="2">
    <location>
        <begin position="936"/>
        <end position="949"/>
    </location>
</feature>
<feature type="region of interest" description="Disordered" evidence="2">
    <location>
        <begin position="343"/>
        <end position="418"/>
    </location>
</feature>
<dbReference type="RefSeq" id="XP_013330005.1">
    <property type="nucleotide sequence ID" value="XM_013474551.1"/>
</dbReference>
<sequence>MSNYPPTPSYGGPSSYVQQWPPPPPPASTSSLPPLPPNFAMSNAGRMHDLNAPGSFNTESHLPGLGMPGASIPPPFFVNQLPNNNFSAPFYPAPMNPLGYQPISSQPAHVSSQPGVASTQAGAPASVQTQTNHALGNLPNTQKASSDELDREEGEVSEKNGESFSGRQYNGQNSSRSPVPHIADQEGTHGADSTSKDLNGLEAGRDSSSFQLHETSRRHSTGMADAGSSSATPQSRRDASESPYNPPMSINVDHLDDHVRGASDKASQPAAESQSNSIDSKDGRPSYLAGKTPAQMRVLAQGALLSLAPHNIRYKELVEEDINPTILRQLYEEIGIKITPTTPDSKAAAQVDSGSTVAPAQATNGDSGPVNGQVNPVKSQETVPPAQPSQTQNAGSTTAAKKAPEVAGKEAVLQTEMGKPLERKEVIARMLAAKANKTSNPPSTTKTEAPNVPADKAPEAPARTAPSGETQPKEKNKAQTELARQRMEQLKKQGLQRSQPSNQGTSQAQVSQSSGQLPVTVPLQHPLPERPPDPEPTPAAPAARIPGLFMTQAEPSDAAKSRPQSTPVADSVSTETKSMLRKRPRASDFDEPTTTSKKPLLPEDRLVIDISEDESLYGEDDEGNKMAVETTSGSSQAPATNQSATPQPLPPHKVTGPLHQRSSVSATPQTPRLTDQETLRQKDLEIQAMRRRIAEYEERKKAKLAANRTQPPESANGPSATSLPGNNAEAQPLPEGAPAAPATDADSQPISTAPTDSNLPSLHRRPSIQSLASMDLAQLERIRQKILRKQEIESGLPALDAKLSKSEAKLAECKREEERLLAEIAKGKEGRKQLIDELESLGVETGGLTLEQLQAAKNEAEQRERYEAAQVQPQEHPESPDAVATDTSISKPASDEEPQITTSPQCVDSEQKPNSDIVAVSQMPQEPLDASAVTSAKEDDTSVAVERENTGSVSSGTSMDESISSAQSTSVDQPPQSDSGALSQATVPEAPAVCETEAPTDAGLPEKEVESTSQPVCLPGLEAPCPAVDTVSDNTKSVPPEENVNRSREPSVASDVYEPPEPEYSPDGAASDYTPPFSPSPPDHVEAETVPAPPSSLPEADEALTRHVQESTSAHEPEFDILGDERRRDDLASRFSPYISPLRYFKSYRYHPKFTENVSGGYRSLTYSHNIDPMKALCPYEAAGGVCNDNTCEFQHWRHMVLTDDKILVQMGSLREGKTPEERDKYIEGLKQIINDMRRDKVKDFNTVATEIAAYRRRFLQDPSRVVPL</sequence>
<protein>
    <recommendedName>
        <fullName evidence="3">Putative zinc-finger domain-containing protein</fullName>
    </recommendedName>
</protein>
<keyword evidence="1" id="KW-0175">Coiled coil</keyword>
<feature type="compositionally biased region" description="Polar residues" evidence="2">
    <location>
        <begin position="102"/>
        <end position="144"/>
    </location>
</feature>
<evidence type="ECO:0000256" key="1">
    <source>
        <dbReference type="SAM" id="Coils"/>
    </source>
</evidence>
<gene>
    <name evidence="4" type="ORF">T310_2566</name>
</gene>
<feature type="compositionally biased region" description="Polar residues" evidence="2">
    <location>
        <begin position="745"/>
        <end position="760"/>
    </location>
</feature>
<feature type="compositionally biased region" description="Polar residues" evidence="2">
    <location>
        <begin position="436"/>
        <end position="448"/>
    </location>
</feature>
<feature type="compositionally biased region" description="Polar residues" evidence="2">
    <location>
        <begin position="629"/>
        <end position="646"/>
    </location>
</feature>
<dbReference type="OrthoDB" id="1922977at2759"/>
<feature type="compositionally biased region" description="Polar residues" evidence="2">
    <location>
        <begin position="899"/>
        <end position="914"/>
    </location>
</feature>
<evidence type="ECO:0000256" key="2">
    <source>
        <dbReference type="SAM" id="MobiDB-lite"/>
    </source>
</evidence>
<evidence type="ECO:0000313" key="5">
    <source>
        <dbReference type="Proteomes" id="UP000053958"/>
    </source>
</evidence>
<evidence type="ECO:0000313" key="4">
    <source>
        <dbReference type="EMBL" id="KKA23393.1"/>
    </source>
</evidence>
<feature type="region of interest" description="Disordered" evidence="2">
    <location>
        <begin position="85"/>
        <end position="289"/>
    </location>
</feature>
<evidence type="ECO:0000259" key="3">
    <source>
        <dbReference type="Pfam" id="PF10650"/>
    </source>
</evidence>
<feature type="compositionally biased region" description="Polar residues" evidence="2">
    <location>
        <begin position="562"/>
        <end position="577"/>
    </location>
</feature>
<reference evidence="4 5" key="1">
    <citation type="submission" date="2015-04" db="EMBL/GenBank/DDBJ databases">
        <authorList>
            <person name="Heijne W.H."/>
            <person name="Fedorova N.D."/>
            <person name="Nierman W.C."/>
            <person name="Vollebregt A.W."/>
            <person name="Zhao Z."/>
            <person name="Wu L."/>
            <person name="Kumar M."/>
            <person name="Stam H."/>
            <person name="van den Berg M.A."/>
            <person name="Pel H.J."/>
        </authorList>
    </citation>
    <scope>NUCLEOTIDE SEQUENCE [LARGE SCALE GENOMIC DNA]</scope>
    <source>
        <strain evidence="4 5">CBS 393.64</strain>
    </source>
</reference>
<feature type="compositionally biased region" description="Basic and acidic residues" evidence="2">
    <location>
        <begin position="471"/>
        <end position="491"/>
    </location>
</feature>
<feature type="compositionally biased region" description="Polar residues" evidence="2">
    <location>
        <begin position="495"/>
        <end position="517"/>
    </location>
</feature>
<dbReference type="InterPro" id="IPR019607">
    <property type="entry name" value="Putative_zinc-finger_domain"/>
</dbReference>
<feature type="region of interest" description="Disordered" evidence="2">
    <location>
        <begin position="856"/>
        <end position="1098"/>
    </location>
</feature>
<name>A0A0F4Z0K1_RASE3</name>
<accession>A0A0F4Z0K1</accession>
<feature type="compositionally biased region" description="Polar residues" evidence="2">
    <location>
        <begin position="950"/>
        <end position="986"/>
    </location>
</feature>
<feature type="compositionally biased region" description="Polar residues" evidence="2">
    <location>
        <begin position="352"/>
        <end position="399"/>
    </location>
</feature>
<feature type="compositionally biased region" description="Polar residues" evidence="2">
    <location>
        <begin position="660"/>
        <end position="673"/>
    </location>
</feature>
<dbReference type="AlphaFoldDB" id="A0A0F4Z0K1"/>
<dbReference type="Pfam" id="PF10650">
    <property type="entry name" value="zf-C3H1"/>
    <property type="match status" value="1"/>
</dbReference>
<proteinExistence type="predicted"/>
<feature type="coiled-coil region" evidence="1">
    <location>
        <begin position="796"/>
        <end position="823"/>
    </location>
</feature>
<dbReference type="Proteomes" id="UP000053958">
    <property type="component" value="Unassembled WGS sequence"/>
</dbReference>
<feature type="region of interest" description="Disordered" evidence="2">
    <location>
        <begin position="1"/>
        <end position="62"/>
    </location>
</feature>
<feature type="compositionally biased region" description="Polar residues" evidence="2">
    <location>
        <begin position="162"/>
        <end position="177"/>
    </location>
</feature>
<feature type="compositionally biased region" description="Basic and acidic residues" evidence="2">
    <location>
        <begin position="253"/>
        <end position="263"/>
    </location>
</feature>
<organism evidence="4 5">
    <name type="scientific">Rasamsonia emersonii (strain ATCC 16479 / CBS 393.64 / IMI 116815)</name>
    <dbReference type="NCBI Taxonomy" id="1408163"/>
    <lineage>
        <taxon>Eukaryota</taxon>
        <taxon>Fungi</taxon>
        <taxon>Dikarya</taxon>
        <taxon>Ascomycota</taxon>
        <taxon>Pezizomycotina</taxon>
        <taxon>Eurotiomycetes</taxon>
        <taxon>Eurotiomycetidae</taxon>
        <taxon>Eurotiales</taxon>
        <taxon>Trichocomaceae</taxon>
        <taxon>Rasamsonia</taxon>
    </lineage>
</organism>
<feature type="compositionally biased region" description="Basic and acidic residues" evidence="2">
    <location>
        <begin position="674"/>
        <end position="685"/>
    </location>
</feature>
<feature type="compositionally biased region" description="Acidic residues" evidence="2">
    <location>
        <begin position="610"/>
        <end position="622"/>
    </location>
</feature>
<feature type="region of interest" description="Disordered" evidence="2">
    <location>
        <begin position="434"/>
        <end position="773"/>
    </location>
</feature>
<feature type="compositionally biased region" description="Pro residues" evidence="2">
    <location>
        <begin position="20"/>
        <end position="37"/>
    </location>
</feature>
<keyword evidence="5" id="KW-1185">Reference proteome</keyword>
<dbReference type="GeneID" id="25314917"/>
<comment type="caution">
    <text evidence="4">The sequence shown here is derived from an EMBL/GenBank/DDBJ whole genome shotgun (WGS) entry which is preliminary data.</text>
</comment>
<feature type="compositionally biased region" description="Polar residues" evidence="2">
    <location>
        <begin position="707"/>
        <end position="729"/>
    </location>
</feature>
<feature type="compositionally biased region" description="Basic and acidic residues" evidence="2">
    <location>
        <begin position="858"/>
        <end position="867"/>
    </location>
</feature>
<dbReference type="STRING" id="1408163.A0A0F4Z0K1"/>
<feature type="domain" description="Putative zinc-finger" evidence="3">
    <location>
        <begin position="1177"/>
        <end position="1198"/>
    </location>
</feature>
<dbReference type="EMBL" id="LASV01000102">
    <property type="protein sequence ID" value="KKA23393.1"/>
    <property type="molecule type" value="Genomic_DNA"/>
</dbReference>